<keyword evidence="4" id="KW-1133">Transmembrane helix</keyword>
<protein>
    <recommendedName>
        <fullName evidence="5">SH3 domain-containing protein</fullName>
    </recommendedName>
</protein>
<dbReference type="AlphaFoldDB" id="A0A6A6FJN5"/>
<accession>A0A6A6FJN5</accession>
<evidence type="ECO:0000313" key="7">
    <source>
        <dbReference type="Proteomes" id="UP000799539"/>
    </source>
</evidence>
<proteinExistence type="predicted"/>
<reference evidence="6" key="1">
    <citation type="journal article" date="2020" name="Stud. Mycol.">
        <title>101 Dothideomycetes genomes: a test case for predicting lifestyles and emergence of pathogens.</title>
        <authorList>
            <person name="Haridas S."/>
            <person name="Albert R."/>
            <person name="Binder M."/>
            <person name="Bloem J."/>
            <person name="Labutti K."/>
            <person name="Salamov A."/>
            <person name="Andreopoulos B."/>
            <person name="Baker S."/>
            <person name="Barry K."/>
            <person name="Bills G."/>
            <person name="Bluhm B."/>
            <person name="Cannon C."/>
            <person name="Castanera R."/>
            <person name="Culley D."/>
            <person name="Daum C."/>
            <person name="Ezra D."/>
            <person name="Gonzalez J."/>
            <person name="Henrissat B."/>
            <person name="Kuo A."/>
            <person name="Liang C."/>
            <person name="Lipzen A."/>
            <person name="Lutzoni F."/>
            <person name="Magnuson J."/>
            <person name="Mondo S."/>
            <person name="Nolan M."/>
            <person name="Ohm R."/>
            <person name="Pangilinan J."/>
            <person name="Park H.-J."/>
            <person name="Ramirez L."/>
            <person name="Alfaro M."/>
            <person name="Sun H."/>
            <person name="Tritt A."/>
            <person name="Yoshinaga Y."/>
            <person name="Zwiers L.-H."/>
            <person name="Turgeon B."/>
            <person name="Goodwin S."/>
            <person name="Spatafora J."/>
            <person name="Crous P."/>
            <person name="Grigoriev I."/>
        </authorList>
    </citation>
    <scope>NUCLEOTIDE SEQUENCE</scope>
    <source>
        <strain evidence="6">SCOH1-5</strain>
    </source>
</reference>
<dbReference type="Gene3D" id="2.30.30.40">
    <property type="entry name" value="SH3 Domains"/>
    <property type="match status" value="1"/>
</dbReference>
<feature type="compositionally biased region" description="Basic and acidic residues" evidence="3">
    <location>
        <begin position="313"/>
        <end position="325"/>
    </location>
</feature>
<dbReference type="SMART" id="SM00326">
    <property type="entry name" value="SH3"/>
    <property type="match status" value="1"/>
</dbReference>
<dbReference type="SUPFAM" id="SSF50044">
    <property type="entry name" value="SH3-domain"/>
    <property type="match status" value="1"/>
</dbReference>
<evidence type="ECO:0000313" key="6">
    <source>
        <dbReference type="EMBL" id="KAF2213655.1"/>
    </source>
</evidence>
<dbReference type="InterPro" id="IPR036028">
    <property type="entry name" value="SH3-like_dom_sf"/>
</dbReference>
<feature type="domain" description="SH3" evidence="5">
    <location>
        <begin position="410"/>
        <end position="471"/>
    </location>
</feature>
<feature type="compositionally biased region" description="Polar residues" evidence="3">
    <location>
        <begin position="518"/>
        <end position="531"/>
    </location>
</feature>
<feature type="compositionally biased region" description="Low complexity" evidence="3">
    <location>
        <begin position="149"/>
        <end position="164"/>
    </location>
</feature>
<keyword evidence="1 2" id="KW-0728">SH3 domain</keyword>
<dbReference type="OrthoDB" id="5340910at2759"/>
<feature type="region of interest" description="Disordered" evidence="3">
    <location>
        <begin position="458"/>
        <end position="560"/>
    </location>
</feature>
<dbReference type="Proteomes" id="UP000799539">
    <property type="component" value="Unassembled WGS sequence"/>
</dbReference>
<feature type="region of interest" description="Disordered" evidence="3">
    <location>
        <begin position="267"/>
        <end position="415"/>
    </location>
</feature>
<feature type="region of interest" description="Disordered" evidence="3">
    <location>
        <begin position="85"/>
        <end position="166"/>
    </location>
</feature>
<feature type="compositionally biased region" description="Low complexity" evidence="3">
    <location>
        <begin position="484"/>
        <end position="494"/>
    </location>
</feature>
<dbReference type="EMBL" id="ML992670">
    <property type="protein sequence ID" value="KAF2213655.1"/>
    <property type="molecule type" value="Genomic_DNA"/>
</dbReference>
<evidence type="ECO:0000256" key="4">
    <source>
        <dbReference type="SAM" id="Phobius"/>
    </source>
</evidence>
<keyword evidence="7" id="KW-1185">Reference proteome</keyword>
<keyword evidence="4" id="KW-0812">Transmembrane</keyword>
<feature type="compositionally biased region" description="Pro residues" evidence="3">
    <location>
        <begin position="472"/>
        <end position="483"/>
    </location>
</feature>
<evidence type="ECO:0000256" key="3">
    <source>
        <dbReference type="SAM" id="MobiDB-lite"/>
    </source>
</evidence>
<feature type="compositionally biased region" description="Polar residues" evidence="3">
    <location>
        <begin position="116"/>
        <end position="138"/>
    </location>
</feature>
<feature type="compositionally biased region" description="Basic and acidic residues" evidence="3">
    <location>
        <begin position="270"/>
        <end position="281"/>
    </location>
</feature>
<feature type="compositionally biased region" description="Low complexity" evidence="3">
    <location>
        <begin position="361"/>
        <end position="382"/>
    </location>
</feature>
<feature type="compositionally biased region" description="Low complexity" evidence="3">
    <location>
        <begin position="534"/>
        <end position="551"/>
    </location>
</feature>
<dbReference type="InterPro" id="IPR001452">
    <property type="entry name" value="SH3_domain"/>
</dbReference>
<feature type="compositionally biased region" description="Pro residues" evidence="3">
    <location>
        <begin position="495"/>
        <end position="508"/>
    </location>
</feature>
<dbReference type="PROSITE" id="PS50002">
    <property type="entry name" value="SH3"/>
    <property type="match status" value="1"/>
</dbReference>
<evidence type="ECO:0000256" key="1">
    <source>
        <dbReference type="ARBA" id="ARBA00022443"/>
    </source>
</evidence>
<name>A0A6A6FJN5_9PEZI</name>
<keyword evidence="4" id="KW-0472">Membrane</keyword>
<feature type="transmembrane region" description="Helical" evidence="4">
    <location>
        <begin position="173"/>
        <end position="194"/>
    </location>
</feature>
<gene>
    <name evidence="6" type="ORF">CERZMDRAFT_83785</name>
</gene>
<sequence>MGLHQRHTHGRVFRGEDAREQLMIRKRDLHDDRIRMHVPDGFDDTQNQDSGPSVVYVTLPQTFDGPAVYSTLTGEYDPDATVPAQTTDAADGGPNFYTGPPASATRTRASDDDAVPTSTIAPVSSNPQTTLETATSTGGRYVGGTPIQATSAATSSPATANSSSEGMTGAAKAGLAFGIIAIVACAAGLVYFCWRRRKPVQANTTMNEKHGSFADVGARRAEANGMSGRNLSGGMSGGMNPVAFAPAPSTAMAAGATAGATAGVAAAAHNKRDSSSSDRSTRTASTAPRLSLRPVTQFLPMLGENKTNGPTNDSEKRNSAWERTRASNGSDPFADGIEKQARADSPPPNPFDEQRRSNESNNGAAAAAVGAAAAAGAVAANGQRDSELSTPRSAHAGSPGGAGGPPPPRQPNNVHRVQLDFKPSMDDELELISGALVRLLHEYDDGWALCITMDRSKQGVAPRTCLSKLPVKPRPQGPPPPGGWRPSTPNGQQRGPPPNGPPRGPMGPPGAMQPRPLTPQSARSPSPSEQRPMTAGSSGSTSPPTGSQVPSRKPVPGQAM</sequence>
<evidence type="ECO:0000256" key="2">
    <source>
        <dbReference type="PROSITE-ProRule" id="PRU00192"/>
    </source>
</evidence>
<dbReference type="Pfam" id="PF00018">
    <property type="entry name" value="SH3_1"/>
    <property type="match status" value="1"/>
</dbReference>
<organism evidence="6 7">
    <name type="scientific">Cercospora zeae-maydis SCOH1-5</name>
    <dbReference type="NCBI Taxonomy" id="717836"/>
    <lineage>
        <taxon>Eukaryota</taxon>
        <taxon>Fungi</taxon>
        <taxon>Dikarya</taxon>
        <taxon>Ascomycota</taxon>
        <taxon>Pezizomycotina</taxon>
        <taxon>Dothideomycetes</taxon>
        <taxon>Dothideomycetidae</taxon>
        <taxon>Mycosphaerellales</taxon>
        <taxon>Mycosphaerellaceae</taxon>
        <taxon>Cercospora</taxon>
    </lineage>
</organism>
<evidence type="ECO:0000259" key="5">
    <source>
        <dbReference type="PROSITE" id="PS50002"/>
    </source>
</evidence>